<name>A0ABR7E5D0_9BACT</name>
<dbReference type="InterPro" id="IPR036514">
    <property type="entry name" value="SGNH_hydro_sf"/>
</dbReference>
<keyword evidence="1" id="KW-1133">Transmembrane helix</keyword>
<comment type="caution">
    <text evidence="2">The sequence shown here is derived from an EMBL/GenBank/DDBJ whole genome shotgun (WGS) entry which is preliminary data.</text>
</comment>
<sequence length="545" mass="63710">MKEYKVVMIVNIFCNRVKSILLIPVYKFLKKHIDYYKWNYYVVWKAVLKYNWRHFRRDSSLHMADIYADNMILQSDVRLKIRGNACPGDRIVVTLGEVERDTFTGSDGRWCVVLPPFGAGYRTYDLRVRNGRRLLVFRNVMIGEVWLVAGASVMLMRLNEAVTYAEEFENYEKEATGAIRFFIRKEVVKGGKDVWSSLFCRYINKYTILNFSPWQTVEKDKLRNLPAYAYYFSKKLSCTLDVPVGMVCMAISGTPIEAWVERELLAEEVPELLFKGRKSQFGFSRNEIPVHIKKSKDPYQKHYYNPAFCFESQIRPLDKFPVKGVLFGGFPWGNEMEFYLKPLFTLFVRSLRNNWGEQLPVFYLQLFREPGFPILPCLRDLLRQMEQVLERTGMVVYHDTCEKEKDYLLHPVRRKEVGERFARLALHDVYDKDIIRSGPDYQEARLLGNLIRIKFKWSKGLCTSDGESLRSFEIAGVDSLFIPVDAKIVADEIIIDYSGILMEPRYVRYAWKDYTDGNLVNGEMLPASTFMEKISTVSGDAEWNL</sequence>
<evidence type="ECO:0000313" key="3">
    <source>
        <dbReference type="Proteomes" id="UP000644010"/>
    </source>
</evidence>
<dbReference type="Gene3D" id="3.40.50.1110">
    <property type="entry name" value="SGNH hydrolase"/>
    <property type="match status" value="1"/>
</dbReference>
<evidence type="ECO:0000313" key="2">
    <source>
        <dbReference type="EMBL" id="MBC5644971.1"/>
    </source>
</evidence>
<gene>
    <name evidence="2" type="ORF">H8S77_19005</name>
</gene>
<keyword evidence="1" id="KW-0812">Transmembrane</keyword>
<dbReference type="Proteomes" id="UP000644010">
    <property type="component" value="Unassembled WGS sequence"/>
</dbReference>
<evidence type="ECO:0008006" key="4">
    <source>
        <dbReference type="Google" id="ProtNLM"/>
    </source>
</evidence>
<accession>A0ABR7E5D0</accession>
<dbReference type="InterPro" id="IPR039329">
    <property type="entry name" value="SIAE"/>
</dbReference>
<dbReference type="RefSeq" id="WP_186960734.1">
    <property type="nucleotide sequence ID" value="NZ_JACOOI010000024.1"/>
</dbReference>
<reference evidence="2 3" key="1">
    <citation type="submission" date="2020-08" db="EMBL/GenBank/DDBJ databases">
        <title>Genome public.</title>
        <authorList>
            <person name="Liu C."/>
            <person name="Sun Q."/>
        </authorList>
    </citation>
    <scope>NUCLEOTIDE SEQUENCE [LARGE SCALE GENOMIC DNA]</scope>
    <source>
        <strain evidence="2 3">BX2</strain>
    </source>
</reference>
<dbReference type="SUPFAM" id="SSF52266">
    <property type="entry name" value="SGNH hydrolase"/>
    <property type="match status" value="1"/>
</dbReference>
<dbReference type="PANTHER" id="PTHR22901">
    <property type="entry name" value="SIALATE O-ACETYLESTERASE"/>
    <property type="match status" value="1"/>
</dbReference>
<dbReference type="EMBL" id="JACOOI010000024">
    <property type="protein sequence ID" value="MBC5644971.1"/>
    <property type="molecule type" value="Genomic_DNA"/>
</dbReference>
<keyword evidence="3" id="KW-1185">Reference proteome</keyword>
<protein>
    <recommendedName>
        <fullName evidence="4">Sialate O-acetylesterase domain-containing protein</fullName>
    </recommendedName>
</protein>
<feature type="transmembrane region" description="Helical" evidence="1">
    <location>
        <begin position="135"/>
        <end position="156"/>
    </location>
</feature>
<proteinExistence type="predicted"/>
<evidence type="ECO:0000256" key="1">
    <source>
        <dbReference type="SAM" id="Phobius"/>
    </source>
</evidence>
<organism evidence="2 3">
    <name type="scientific">Parabacteroides segnis</name>
    <dbReference type="NCBI Taxonomy" id="2763058"/>
    <lineage>
        <taxon>Bacteria</taxon>
        <taxon>Pseudomonadati</taxon>
        <taxon>Bacteroidota</taxon>
        <taxon>Bacteroidia</taxon>
        <taxon>Bacteroidales</taxon>
        <taxon>Tannerellaceae</taxon>
        <taxon>Parabacteroides</taxon>
    </lineage>
</organism>
<keyword evidence="1" id="KW-0472">Membrane</keyword>
<dbReference type="PANTHER" id="PTHR22901:SF0">
    <property type="entry name" value="SIALATE O-ACETYLESTERASE"/>
    <property type="match status" value="1"/>
</dbReference>